<evidence type="ECO:0000313" key="2">
    <source>
        <dbReference type="Proteomes" id="UP000195755"/>
    </source>
</evidence>
<reference evidence="1 2" key="1">
    <citation type="submission" date="2017-06" db="EMBL/GenBank/DDBJ databases">
        <title>Streptomyces albireticuli Genome sequencing and assembly.</title>
        <authorList>
            <person name="Wang Y."/>
            <person name="Du B."/>
            <person name="Ding Y."/>
            <person name="Liu H."/>
            <person name="Hou Q."/>
            <person name="Liu K."/>
            <person name="Yao L."/>
            <person name="Wang C."/>
        </authorList>
    </citation>
    <scope>NUCLEOTIDE SEQUENCE [LARGE SCALE GENOMIC DNA]</scope>
    <source>
        <strain evidence="1 2">MDJK11</strain>
    </source>
</reference>
<name>A0A1Z2L4G2_9ACTN</name>
<evidence type="ECO:0008006" key="3">
    <source>
        <dbReference type="Google" id="ProtNLM"/>
    </source>
</evidence>
<dbReference type="RefSeq" id="WP_087927324.1">
    <property type="nucleotide sequence ID" value="NZ_CP021744.1"/>
</dbReference>
<sequence length="122" mass="13314">MFVKRITVSVHATDELSRARFVRRLRELPEVRVVRGPGDVEVVLMGADDAAAAAELRRRARDGGAPVVLVAEELGETELMAVAEYGVRSVLWNRRLTQGRLARAVHAAAGCCPRLPLVTALM</sequence>
<dbReference type="AlphaFoldDB" id="A0A1Z2L4G2"/>
<proteinExistence type="predicted"/>
<protein>
    <recommendedName>
        <fullName evidence="3">Response regulator</fullName>
    </recommendedName>
</protein>
<evidence type="ECO:0000313" key="1">
    <source>
        <dbReference type="EMBL" id="ARZ69158.1"/>
    </source>
</evidence>
<accession>A0A1Z2L4G2</accession>
<gene>
    <name evidence="1" type="ORF">SMD11_3525</name>
</gene>
<dbReference type="OrthoDB" id="4309410at2"/>
<organism evidence="1 2">
    <name type="scientific">Streptomyces albireticuli</name>
    <dbReference type="NCBI Taxonomy" id="1940"/>
    <lineage>
        <taxon>Bacteria</taxon>
        <taxon>Bacillati</taxon>
        <taxon>Actinomycetota</taxon>
        <taxon>Actinomycetes</taxon>
        <taxon>Kitasatosporales</taxon>
        <taxon>Streptomycetaceae</taxon>
        <taxon>Streptomyces</taxon>
    </lineage>
</organism>
<dbReference type="KEGG" id="salj:SMD11_3525"/>
<dbReference type="EMBL" id="CP021744">
    <property type="protein sequence ID" value="ARZ69158.1"/>
    <property type="molecule type" value="Genomic_DNA"/>
</dbReference>
<dbReference type="Proteomes" id="UP000195755">
    <property type="component" value="Chromosome"/>
</dbReference>